<dbReference type="Proteomes" id="UP000663929">
    <property type="component" value="Chromosome"/>
</dbReference>
<dbReference type="Pfam" id="PF03705">
    <property type="entry name" value="CheR_N"/>
    <property type="match status" value="1"/>
</dbReference>
<dbReference type="InterPro" id="IPR022641">
    <property type="entry name" value="CheR_N"/>
</dbReference>
<proteinExistence type="predicted"/>
<gene>
    <name evidence="2" type="ORF">J3U87_28155</name>
</gene>
<dbReference type="PANTHER" id="PTHR24422:SF8">
    <property type="entry name" value="CHEMOTAXIS PROTEIN"/>
    <property type="match status" value="1"/>
</dbReference>
<name>A0A8A4TJ13_SULCO</name>
<dbReference type="InterPro" id="IPR000780">
    <property type="entry name" value="CheR_MeTrfase"/>
</dbReference>
<dbReference type="InterPro" id="IPR029063">
    <property type="entry name" value="SAM-dependent_MTases_sf"/>
</dbReference>
<dbReference type="KEGG" id="scor:J3U87_28155"/>
<dbReference type="SUPFAM" id="SSF47757">
    <property type="entry name" value="Chemotaxis receptor methyltransferase CheR, N-terminal domain"/>
    <property type="match status" value="1"/>
</dbReference>
<feature type="domain" description="CheR-type methyltransferase" evidence="1">
    <location>
        <begin position="1"/>
        <end position="251"/>
    </location>
</feature>
<dbReference type="PANTHER" id="PTHR24422">
    <property type="entry name" value="CHEMOTAXIS PROTEIN METHYLTRANSFERASE"/>
    <property type="match status" value="1"/>
</dbReference>
<organism evidence="2 3">
    <name type="scientific">Sulfidibacter corallicola</name>
    <dbReference type="NCBI Taxonomy" id="2818388"/>
    <lineage>
        <taxon>Bacteria</taxon>
        <taxon>Pseudomonadati</taxon>
        <taxon>Acidobacteriota</taxon>
        <taxon>Holophagae</taxon>
        <taxon>Acanthopleuribacterales</taxon>
        <taxon>Acanthopleuribacteraceae</taxon>
        <taxon>Sulfidibacter</taxon>
    </lineage>
</organism>
<dbReference type="InterPro" id="IPR050903">
    <property type="entry name" value="Bact_Chemotaxis_MeTrfase"/>
</dbReference>
<keyword evidence="3" id="KW-1185">Reference proteome</keyword>
<dbReference type="PRINTS" id="PR00996">
    <property type="entry name" value="CHERMTFRASE"/>
</dbReference>
<sequence>MRNAENENIEIKLLKEAIFLKYGYDFRNYAEASIKRRILNFLAEANLDSVSELQHRLLYDQTLFKKLLVNLSVNVTEMFRDPTFYHAVREKLVPELRQLPFFKIWHAGCSTGMEVYSMAILLHEEGLIDRARIYATDFDELVLKKAKDGIFPLELAREYTVNYQRAGGNQSFSDYYTARYNHAIINSSLRRNIVFADHNLAVDGVFGEMNVIFCRNVLIYFNKELQNRVFRLFLESLTERGFLCLGSKESIRYSAYSDAFADVAPKEKIYRKTGHPDPEAHQETF</sequence>
<dbReference type="Pfam" id="PF01739">
    <property type="entry name" value="CheR"/>
    <property type="match status" value="1"/>
</dbReference>
<accession>A0A8A4TJ13</accession>
<reference evidence="2" key="1">
    <citation type="submission" date="2021-03" db="EMBL/GenBank/DDBJ databases">
        <title>Acanthopleuribacteraceae sp. M133.</title>
        <authorList>
            <person name="Wang G."/>
        </authorList>
    </citation>
    <scope>NUCLEOTIDE SEQUENCE</scope>
    <source>
        <strain evidence="2">M133</strain>
    </source>
</reference>
<dbReference type="Gene3D" id="3.40.50.150">
    <property type="entry name" value="Vaccinia Virus protein VP39"/>
    <property type="match status" value="1"/>
</dbReference>
<dbReference type="PROSITE" id="PS50123">
    <property type="entry name" value="CHER"/>
    <property type="match status" value="1"/>
</dbReference>
<dbReference type="RefSeq" id="WP_237379109.1">
    <property type="nucleotide sequence ID" value="NZ_CP071793.1"/>
</dbReference>
<protein>
    <submittedName>
        <fullName evidence="2">Protein-glutamate O-methyltransferase CheR</fullName>
    </submittedName>
</protein>
<evidence type="ECO:0000259" key="1">
    <source>
        <dbReference type="PROSITE" id="PS50123"/>
    </source>
</evidence>
<dbReference type="AlphaFoldDB" id="A0A8A4TJ13"/>
<dbReference type="InterPro" id="IPR022642">
    <property type="entry name" value="CheR_C"/>
</dbReference>
<dbReference type="SUPFAM" id="SSF53335">
    <property type="entry name" value="S-adenosyl-L-methionine-dependent methyltransferases"/>
    <property type="match status" value="1"/>
</dbReference>
<evidence type="ECO:0000313" key="2">
    <source>
        <dbReference type="EMBL" id="QTD49477.1"/>
    </source>
</evidence>
<dbReference type="EMBL" id="CP071793">
    <property type="protein sequence ID" value="QTD49477.1"/>
    <property type="molecule type" value="Genomic_DNA"/>
</dbReference>
<evidence type="ECO:0000313" key="3">
    <source>
        <dbReference type="Proteomes" id="UP000663929"/>
    </source>
</evidence>
<dbReference type="SMART" id="SM00138">
    <property type="entry name" value="MeTrc"/>
    <property type="match status" value="1"/>
</dbReference>
<dbReference type="GO" id="GO:0008757">
    <property type="term" value="F:S-adenosylmethionine-dependent methyltransferase activity"/>
    <property type="evidence" value="ECO:0007669"/>
    <property type="project" value="InterPro"/>
</dbReference>